<dbReference type="EC" id="5.6.2.3" evidence="13"/>
<dbReference type="Pfam" id="PF05970">
    <property type="entry name" value="PIF1"/>
    <property type="match status" value="1"/>
</dbReference>
<gene>
    <name evidence="16" type="primary">pfh1</name>
    <name evidence="16" type="ORF">AWC38_SpisGene24767</name>
</gene>
<dbReference type="STRING" id="50429.A0A2B4QZ34"/>
<feature type="compositionally biased region" description="Polar residues" evidence="14">
    <location>
        <begin position="1"/>
        <end position="21"/>
    </location>
</feature>
<proteinExistence type="inferred from homology"/>
<dbReference type="GO" id="GO:0016579">
    <property type="term" value="P:protein deubiquitination"/>
    <property type="evidence" value="ECO:0007669"/>
    <property type="project" value="InterPro"/>
</dbReference>
<feature type="compositionally biased region" description="Basic and acidic residues" evidence="14">
    <location>
        <begin position="285"/>
        <end position="302"/>
    </location>
</feature>
<dbReference type="Gene3D" id="3.90.70.40">
    <property type="match status" value="1"/>
</dbReference>
<evidence type="ECO:0000256" key="8">
    <source>
        <dbReference type="ARBA" id="ARBA00022840"/>
    </source>
</evidence>
<dbReference type="SUPFAM" id="SSF52540">
    <property type="entry name" value="P-loop containing nucleoside triphosphate hydrolases"/>
    <property type="match status" value="2"/>
</dbReference>
<feature type="compositionally biased region" description="Basic and acidic residues" evidence="14">
    <location>
        <begin position="876"/>
        <end position="888"/>
    </location>
</feature>
<feature type="compositionally biased region" description="Acidic residues" evidence="14">
    <location>
        <begin position="805"/>
        <end position="816"/>
    </location>
</feature>
<protein>
    <recommendedName>
        <fullName evidence="13">ATP-dependent DNA helicase</fullName>
        <ecNumber evidence="13">5.6.2.3</ecNumber>
    </recommendedName>
</protein>
<dbReference type="InterPro" id="IPR027417">
    <property type="entry name" value="P-loop_NTPase"/>
</dbReference>
<comment type="catalytic activity">
    <reaction evidence="13">
        <text>ATP + H2O = ADP + phosphate + H(+)</text>
        <dbReference type="Rhea" id="RHEA:13065"/>
        <dbReference type="ChEBI" id="CHEBI:15377"/>
        <dbReference type="ChEBI" id="CHEBI:15378"/>
        <dbReference type="ChEBI" id="CHEBI:30616"/>
        <dbReference type="ChEBI" id="CHEBI:43474"/>
        <dbReference type="ChEBI" id="CHEBI:456216"/>
        <dbReference type="EC" id="5.6.2.3"/>
    </reaction>
</comment>
<dbReference type="GO" id="GO:0006281">
    <property type="term" value="P:DNA repair"/>
    <property type="evidence" value="ECO:0007669"/>
    <property type="project" value="UniProtKB-KW"/>
</dbReference>
<feature type="region of interest" description="Disordered" evidence="14">
    <location>
        <begin position="248"/>
        <end position="315"/>
    </location>
</feature>
<keyword evidence="10 13" id="KW-0234">DNA repair</keyword>
<evidence type="ECO:0000256" key="5">
    <source>
        <dbReference type="ARBA" id="ARBA00022786"/>
    </source>
</evidence>
<keyword evidence="13" id="KW-0233">DNA recombination</keyword>
<evidence type="ECO:0000256" key="10">
    <source>
        <dbReference type="ARBA" id="ARBA00023204"/>
    </source>
</evidence>
<dbReference type="InterPro" id="IPR010285">
    <property type="entry name" value="DNA_helicase_pif1-like_DEAD"/>
</dbReference>
<dbReference type="GO" id="GO:0006508">
    <property type="term" value="P:proteolysis"/>
    <property type="evidence" value="ECO:0007669"/>
    <property type="project" value="UniProtKB-KW"/>
</dbReference>
<accession>A0A2B4QZ34</accession>
<evidence type="ECO:0000256" key="1">
    <source>
        <dbReference type="ARBA" id="ARBA00000707"/>
    </source>
</evidence>
<keyword evidence="5" id="KW-0833">Ubl conjugation pathway</keyword>
<feature type="region of interest" description="Disordered" evidence="14">
    <location>
        <begin position="1770"/>
        <end position="1800"/>
    </location>
</feature>
<sequence>MSQDIGEESNNSDRSLPNSEQEVCEDWFDDWDWVDAEMQCGAEEDARERREWSREMEMQQDFNKRLANMTVRYFNMQGCEIHSSRPYLPLCQIEQCGSFREAWLAQLHEGNNPDRCLSLQQLRVKRQETNKPTPPETLQCRSAREVLLHDLDSSPAGPIPLETTQLVSDGDVITDTWSWRELLDRSSFNKDVMDLQVVYTRADTALAELRGAAFSQFVTMAPCHLCGWPRSGRGKGWCSNQQCREAENRRKSEEKRARQQQRAAQGVGTRGPTPGRGGRQEEEESTRAQRRELQAERAEEGAGTRGPRPIATEAEQRGYPFPDEEALSPEQIQERYLAFTRSWARFGLSRLCAACCTLAPAKHCRKGTATAEMLCRNCREKNTKFLLPVLPPIPEALQQLQPIEQHLIAMARISQILLDKLPAGGPSAQWGRMYAVLVDDPFICDVLEGATLEEDGTVLVEGVQGQMASPARLDCLHKALQELKAQHRLYKANPAVDGALARMEAILAGTRPSGSAVACTNEATSQGRQTEESGGSHSSALGGGACTPEKTQAPEQEGTLETTYLIPKELKAPRPQSTDLQKARSIAALSDDMDVKFFPHLFPAGTGGWQNGYGSMSQYARKRLLGLDPRFEASPAYIMWLLEMHIKKRLSGNINVRIGGQPPSGKSKYQEGRGQVFTALRDIPGTSSYVFAKKGVALNMYEQLGTPKFFMTLSTHARQPDILIAVIMARLLRLRPANAPQELEREAAQILQCYQADKRFTWDGLSPNRLCNQYPAIVARQFMHQLTQLMHWLSGGQGAASRMEDEADAQDQPEDTLEEDFIQAPAADSAGQHRGVRKEDPPFRVVDYLIRIEWQKRGYPHAHILLWVVEWENKKNPDHKTKPAHEDKEAEAEAQVPDWSDDEAMKHFTPTCAEDWSDKYITTKGPLSWRQSTKVSARDKELNAQLAELLVHKHTEYCGIKTHGACRFGFPHRPEPRTRRRSSQEKYANSRWKSSLATRRAECDKGMGQYNIKILRRWRASMDLQVICELTSASRYILGYALKSEQDQEAQRRVESIVASLTSSSTADASLSNQQIYKAAHAALQGRTTSTFEACHLLLGFPVVQFSRDNEWIQVGPPETWTLSVPKYEESAALQRPDSYRRSKVDRDGYMPVAQRWYREMQKAFSEQEVNIPVEGGKLTTCRFRDLNFLDFCAAFKFIGVDFPQSRKRPAIVAYRNFSPDEEPEAFYYSRLMLYTVWKDPGDWLREEDGGSHAVAFRRLAKDVVGNPDFLRSRCFPQMDGTVNAARKLQAVQATMYMRARMPPGHLRDGWANSKVAQDNYEDSLKILEALKQRHGDDIEFLAPEHVPTGAAGDAFAPVEDGEESFDLLTVENPSPETQHQRRAMEYIIHSTLKPSSKDATDPERLHMLLHGPGGCGKSVVVRASAHMLRQSGIGVIIAAPTGVAAWNINGVTLHSCCLLPVVNKSYGRACDLPLPRGPQLAALQNIWNLVSVLFVDEMSFVSSFMLERLDQHLRLAKNVANMPFGGVHLVLSGDLFQLPPPDTNVKTGAPLSPEVVWADPENTGGLEALLRIAVGVRVMLRHNIDVQDGLVNGACGFVEQIDADEETNEVGNIWIAFEKNAGAKWCAENDTSCVAISRRSASFLDIEGSKASRLQFPLVIAKAISIHKSQAATLHDGAHACLDATCKQEGQAYVALSRCPEQAVCTLERFNPKALRFNANAEWALTRLKAQQADREGSQLWKQLFQPPESKKFYEAKLANMRTKAKGAAKGAAKAKGKSQAHGKTQGEANANRANAKPRPLLAATIASKRPATDNSAPVLAAPAAKLARKNGPEGDQIQAADVESPFFERQEQLRCGLHALNNALGSHYFDAVDMPRAAQAFLFENNELRDNIQDHLEPEGDYSIEIMSMALRTKAMQAFGQLRWEMDIQRAMTVEDLHGCIGAVVNLQGRHWVALRPLAQQFLYMDSLEERPREWSDEEVDALLAAHPTYALRHI</sequence>
<feature type="region of interest" description="Disordered" evidence="14">
    <location>
        <begin position="876"/>
        <end position="895"/>
    </location>
</feature>
<evidence type="ECO:0000259" key="15">
    <source>
        <dbReference type="PROSITE" id="PS50957"/>
    </source>
</evidence>
<evidence type="ECO:0000256" key="7">
    <source>
        <dbReference type="ARBA" id="ARBA00022806"/>
    </source>
</evidence>
<evidence type="ECO:0000313" key="16">
    <source>
        <dbReference type="EMBL" id="PFX11484.1"/>
    </source>
</evidence>
<feature type="compositionally biased region" description="Low complexity" evidence="14">
    <location>
        <begin position="260"/>
        <end position="273"/>
    </location>
</feature>
<dbReference type="InterPro" id="IPR025476">
    <property type="entry name" value="Helitron_helicase-like"/>
</dbReference>
<dbReference type="InterPro" id="IPR006155">
    <property type="entry name" value="Josephin"/>
</dbReference>
<comment type="catalytic activity">
    <reaction evidence="1">
        <text>Thiol-dependent hydrolysis of ester, thioester, amide, peptide and isopeptide bonds formed by the C-terminal Gly of ubiquitin (a 76-residue protein attached to proteins as an intracellular targeting signal).</text>
        <dbReference type="EC" id="3.4.19.12"/>
    </reaction>
</comment>
<dbReference type="SMART" id="SM01246">
    <property type="entry name" value="Josephin"/>
    <property type="match status" value="1"/>
</dbReference>
<dbReference type="PANTHER" id="PTHR47642:SF5">
    <property type="entry name" value="ATP-DEPENDENT DNA HELICASE"/>
    <property type="match status" value="1"/>
</dbReference>
<keyword evidence="8 13" id="KW-0067">ATP-binding</keyword>
<name>A0A2B4QZ34_STYPI</name>
<keyword evidence="7 13" id="KW-0347">Helicase</keyword>
<feature type="region of interest" description="Disordered" evidence="14">
    <location>
        <begin position="1"/>
        <end position="22"/>
    </location>
</feature>
<dbReference type="GO" id="GO:0043139">
    <property type="term" value="F:5'-3' DNA helicase activity"/>
    <property type="evidence" value="ECO:0007669"/>
    <property type="project" value="UniProtKB-EC"/>
</dbReference>
<dbReference type="Gene3D" id="3.40.50.300">
    <property type="entry name" value="P-loop containing nucleotide triphosphate hydrolases"/>
    <property type="match status" value="1"/>
</dbReference>
<feature type="compositionally biased region" description="Basic and acidic residues" evidence="14">
    <location>
        <begin position="248"/>
        <end position="257"/>
    </location>
</feature>
<evidence type="ECO:0000256" key="2">
    <source>
        <dbReference type="ARBA" id="ARBA00022670"/>
    </source>
</evidence>
<dbReference type="GO" id="GO:0005524">
    <property type="term" value="F:ATP binding"/>
    <property type="evidence" value="ECO:0007669"/>
    <property type="project" value="UniProtKB-KW"/>
</dbReference>
<dbReference type="PANTHER" id="PTHR47642">
    <property type="entry name" value="ATP-DEPENDENT DNA HELICASE"/>
    <property type="match status" value="1"/>
</dbReference>
<feature type="active site" evidence="12">
    <location>
        <position position="1968"/>
    </location>
</feature>
<dbReference type="Gene3D" id="1.10.287.10">
    <property type="entry name" value="S15/NS1, RNA-binding"/>
    <property type="match status" value="1"/>
</dbReference>
<keyword evidence="2" id="KW-0645">Protease</keyword>
<dbReference type="GO" id="GO:0004843">
    <property type="term" value="F:cysteine-type deubiquitinase activity"/>
    <property type="evidence" value="ECO:0007669"/>
    <property type="project" value="UniProtKB-EC"/>
</dbReference>
<feature type="active site" evidence="12">
    <location>
        <position position="1857"/>
    </location>
</feature>
<dbReference type="PROSITE" id="PS50957">
    <property type="entry name" value="JOSEPHIN"/>
    <property type="match status" value="1"/>
</dbReference>
<dbReference type="GO" id="GO:0006310">
    <property type="term" value="P:DNA recombination"/>
    <property type="evidence" value="ECO:0007669"/>
    <property type="project" value="UniProtKB-KW"/>
</dbReference>
<dbReference type="GO" id="GO:0016887">
    <property type="term" value="F:ATP hydrolysis activity"/>
    <property type="evidence" value="ECO:0007669"/>
    <property type="project" value="RHEA"/>
</dbReference>
<feature type="region of interest" description="Disordered" evidence="14">
    <location>
        <begin position="970"/>
        <end position="992"/>
    </location>
</feature>
<reference evidence="16" key="1">
    <citation type="journal article" date="2017" name="J. ISSAAS">
        <title>Comparative analysis of the genomes of Stylophora pistillata and Acropora digitifera provides evidence for extensive differences between species of corals.</title>
        <authorList>
            <person name="Voolstra C.R."/>
            <person name="Li Y."/>
            <person name="Liew Y.J."/>
            <person name="Baumgarten S."/>
            <person name="Zoccola D."/>
            <person name="Flot J.-F."/>
            <person name="Tambutte S."/>
            <person name="Allemand D."/>
            <person name="Aranda M."/>
        </authorList>
    </citation>
    <scope>NUCLEOTIDE SEQUENCE</scope>
    <source>
        <strain evidence="16">CSM Monaco</strain>
        <tissue evidence="16">Whole animal</tissue>
    </source>
</reference>
<dbReference type="GO" id="GO:0000723">
    <property type="term" value="P:telomere maintenance"/>
    <property type="evidence" value="ECO:0007669"/>
    <property type="project" value="InterPro"/>
</dbReference>
<evidence type="ECO:0000256" key="13">
    <source>
        <dbReference type="RuleBase" id="RU363044"/>
    </source>
</evidence>
<keyword evidence="11" id="KW-0413">Isomerase</keyword>
<keyword evidence="9" id="KW-0238">DNA-binding</keyword>
<dbReference type="Pfam" id="PF21530">
    <property type="entry name" value="Pif1_2B_dom"/>
    <property type="match status" value="1"/>
</dbReference>
<evidence type="ECO:0000256" key="12">
    <source>
        <dbReference type="PROSITE-ProRule" id="PRU00331"/>
    </source>
</evidence>
<evidence type="ECO:0000256" key="6">
    <source>
        <dbReference type="ARBA" id="ARBA00022801"/>
    </source>
</evidence>
<evidence type="ECO:0000256" key="4">
    <source>
        <dbReference type="ARBA" id="ARBA00022763"/>
    </source>
</evidence>
<comment type="caution">
    <text evidence="16">The sequence shown here is derived from an EMBL/GenBank/DDBJ whole genome shotgun (WGS) entry which is preliminary data.</text>
</comment>
<evidence type="ECO:0000256" key="11">
    <source>
        <dbReference type="ARBA" id="ARBA00023235"/>
    </source>
</evidence>
<keyword evidence="6 12" id="KW-0378">Hydrolase</keyword>
<feature type="active site" evidence="12">
    <location>
        <position position="1953"/>
    </location>
</feature>
<dbReference type="InterPro" id="IPR051055">
    <property type="entry name" value="PIF1_helicase"/>
</dbReference>
<dbReference type="Pfam" id="PF14214">
    <property type="entry name" value="Helitron_like_N"/>
    <property type="match status" value="1"/>
</dbReference>
<keyword evidence="3 13" id="KW-0547">Nucleotide-binding</keyword>
<evidence type="ECO:0000256" key="14">
    <source>
        <dbReference type="SAM" id="MobiDB-lite"/>
    </source>
</evidence>
<dbReference type="OrthoDB" id="416437at2759"/>
<feature type="compositionally biased region" description="Basic residues" evidence="14">
    <location>
        <begin position="1770"/>
        <end position="1782"/>
    </location>
</feature>
<feature type="region of interest" description="Disordered" evidence="14">
    <location>
        <begin position="515"/>
        <end position="557"/>
    </location>
</feature>
<dbReference type="InterPro" id="IPR049163">
    <property type="entry name" value="Pif1-like_2B_dom"/>
</dbReference>
<evidence type="ECO:0000256" key="3">
    <source>
        <dbReference type="ARBA" id="ARBA00022741"/>
    </source>
</evidence>
<keyword evidence="4 13" id="KW-0227">DNA damage</keyword>
<feature type="domain" description="Josephin" evidence="15">
    <location>
        <begin position="1844"/>
        <end position="1997"/>
    </location>
</feature>
<dbReference type="Pfam" id="PF02099">
    <property type="entry name" value="Josephin"/>
    <property type="match status" value="1"/>
</dbReference>
<feature type="region of interest" description="Disordered" evidence="14">
    <location>
        <begin position="797"/>
        <end position="816"/>
    </location>
</feature>
<organism evidence="16">
    <name type="scientific">Stylophora pistillata</name>
    <name type="common">Smooth cauliflower coral</name>
    <dbReference type="NCBI Taxonomy" id="50429"/>
    <lineage>
        <taxon>Eukaryota</taxon>
        <taxon>Metazoa</taxon>
        <taxon>Cnidaria</taxon>
        <taxon>Anthozoa</taxon>
        <taxon>Hexacorallia</taxon>
        <taxon>Scleractinia</taxon>
        <taxon>Astrocoeniina</taxon>
        <taxon>Pocilloporidae</taxon>
        <taxon>Stylophora</taxon>
    </lineage>
</organism>
<comment type="cofactor">
    <cofactor evidence="13">
        <name>Mg(2+)</name>
        <dbReference type="ChEBI" id="CHEBI:18420"/>
    </cofactor>
</comment>
<comment type="similarity">
    <text evidence="13">Belongs to the helicase family.</text>
</comment>
<dbReference type="EMBL" id="LSMT01002407">
    <property type="protein sequence ID" value="PFX11484.1"/>
    <property type="molecule type" value="Genomic_DNA"/>
</dbReference>
<evidence type="ECO:0000256" key="9">
    <source>
        <dbReference type="ARBA" id="ARBA00023125"/>
    </source>
</evidence>